<keyword evidence="2" id="KW-1185">Reference proteome</keyword>
<protein>
    <submittedName>
        <fullName evidence="1">Thioesterase</fullName>
    </submittedName>
</protein>
<dbReference type="InterPro" id="IPR029069">
    <property type="entry name" value="HotDog_dom_sf"/>
</dbReference>
<dbReference type="Pfam" id="PF14539">
    <property type="entry name" value="DUF4442"/>
    <property type="match status" value="1"/>
</dbReference>
<dbReference type="InterPro" id="IPR027961">
    <property type="entry name" value="DUF4442"/>
</dbReference>
<evidence type="ECO:0000313" key="1">
    <source>
        <dbReference type="EMBL" id="OBY64457.1"/>
    </source>
</evidence>
<dbReference type="RefSeq" id="WP_065319204.1">
    <property type="nucleotide sequence ID" value="NZ_CP017477.1"/>
</dbReference>
<reference evidence="2" key="1">
    <citation type="submission" date="2016-02" db="EMBL/GenBank/DDBJ databases">
        <authorList>
            <person name="Shin S.-K."/>
            <person name="Yi H."/>
            <person name="Kim E."/>
        </authorList>
    </citation>
    <scope>NUCLEOTIDE SEQUENCE [LARGE SCALE GENOMIC DNA]</scope>
    <source>
        <strain evidence="2">LPB0003</strain>
    </source>
</reference>
<evidence type="ECO:0000313" key="2">
    <source>
        <dbReference type="Proteomes" id="UP000092584"/>
    </source>
</evidence>
<proteinExistence type="predicted"/>
<dbReference type="SUPFAM" id="SSF54637">
    <property type="entry name" value="Thioesterase/thiol ester dehydrase-isomerase"/>
    <property type="match status" value="1"/>
</dbReference>
<dbReference type="EMBL" id="LSFM01000022">
    <property type="protein sequence ID" value="OBY64457.1"/>
    <property type="molecule type" value="Genomic_DNA"/>
</dbReference>
<dbReference type="KEGG" id="pob:LPB03_03775"/>
<sequence length="151" mass="16924">MKFTPAKVNFFNFIKLPLAYFGGVRVQSITDKEVIVTIKHRWMNQNPFQSMFWAAQGMAAEMPTGILVMKAIDDSKRKVSMLVTHQEADFFKKATGKITFSCTGGNEIREAIQKSIATGEGQKIVLTSEGKNKDGVVVSNFNFHWSLKVKS</sequence>
<dbReference type="STRING" id="1774273.LPB03_03775"/>
<dbReference type="Proteomes" id="UP000092584">
    <property type="component" value="Unassembled WGS sequence"/>
</dbReference>
<dbReference type="OrthoDB" id="9153186at2"/>
<gene>
    <name evidence="1" type="ORF">LPB3_08720</name>
</gene>
<dbReference type="AlphaFoldDB" id="A0A1B8TXS5"/>
<name>A0A1B8TXS5_9FLAO</name>
<accession>A0A1B8TXS5</accession>
<organism evidence="1 2">
    <name type="scientific">Polaribacter vadi</name>
    <dbReference type="NCBI Taxonomy" id="1774273"/>
    <lineage>
        <taxon>Bacteria</taxon>
        <taxon>Pseudomonadati</taxon>
        <taxon>Bacteroidota</taxon>
        <taxon>Flavobacteriia</taxon>
        <taxon>Flavobacteriales</taxon>
        <taxon>Flavobacteriaceae</taxon>
    </lineage>
</organism>
<dbReference type="Gene3D" id="3.10.129.10">
    <property type="entry name" value="Hotdog Thioesterase"/>
    <property type="match status" value="1"/>
</dbReference>
<comment type="caution">
    <text evidence="1">The sequence shown here is derived from an EMBL/GenBank/DDBJ whole genome shotgun (WGS) entry which is preliminary data.</text>
</comment>